<comment type="similarity">
    <text evidence="2 4">Belongs to the trehalose phosphatase family.</text>
</comment>
<dbReference type="InterPro" id="IPR003337">
    <property type="entry name" value="Trehalose_PPase"/>
</dbReference>
<evidence type="ECO:0000313" key="5">
    <source>
        <dbReference type="EMBL" id="GLK81297.1"/>
    </source>
</evidence>
<dbReference type="NCBIfam" id="TIGR00685">
    <property type="entry name" value="T6PP"/>
    <property type="match status" value="1"/>
</dbReference>
<name>A0A9W6N8C4_9HYPH</name>
<dbReference type="InterPro" id="IPR006379">
    <property type="entry name" value="HAD-SF_hydro_IIB"/>
</dbReference>
<accession>A0A9W6N8C4</accession>
<comment type="function">
    <text evidence="4">Removes the phosphate from trehalose 6-phosphate to produce free trehalose.</text>
</comment>
<keyword evidence="3 4" id="KW-0378">Hydrolase</keyword>
<evidence type="ECO:0000256" key="1">
    <source>
        <dbReference type="ARBA" id="ARBA00005199"/>
    </source>
</evidence>
<dbReference type="EMBL" id="BSFL01000003">
    <property type="protein sequence ID" value="GLK81297.1"/>
    <property type="molecule type" value="Genomic_DNA"/>
</dbReference>
<keyword evidence="4" id="KW-0460">Magnesium</keyword>
<dbReference type="PANTHER" id="PTHR43768:SF3">
    <property type="entry name" value="TREHALOSE 6-PHOSPHATE PHOSPHATASE"/>
    <property type="match status" value="1"/>
</dbReference>
<dbReference type="PANTHER" id="PTHR43768">
    <property type="entry name" value="TREHALOSE 6-PHOSPHATE PHOSPHATASE"/>
    <property type="match status" value="1"/>
</dbReference>
<gene>
    <name evidence="5" type="primary">otsB</name>
    <name evidence="5" type="ORF">GCM10008174_30380</name>
</gene>
<comment type="caution">
    <text evidence="5">The sequence shown here is derived from an EMBL/GenBank/DDBJ whole genome shotgun (WGS) entry which is preliminary data.</text>
</comment>
<evidence type="ECO:0000256" key="3">
    <source>
        <dbReference type="ARBA" id="ARBA00022801"/>
    </source>
</evidence>
<comment type="pathway">
    <text evidence="1 4">Glycan biosynthesis; trehalose biosynthesis.</text>
</comment>
<dbReference type="InterPro" id="IPR023214">
    <property type="entry name" value="HAD_sf"/>
</dbReference>
<dbReference type="Gene3D" id="3.30.70.1020">
    <property type="entry name" value="Trehalose-6-phosphate phosphatase related protein, domain 2"/>
    <property type="match status" value="1"/>
</dbReference>
<dbReference type="NCBIfam" id="TIGR01484">
    <property type="entry name" value="HAD-SF-IIB"/>
    <property type="match status" value="1"/>
</dbReference>
<evidence type="ECO:0000256" key="4">
    <source>
        <dbReference type="RuleBase" id="RU361117"/>
    </source>
</evidence>
<comment type="cofactor">
    <cofactor evidence="4">
        <name>Mg(2+)</name>
        <dbReference type="ChEBI" id="CHEBI:18420"/>
    </cofactor>
</comment>
<evidence type="ECO:0000256" key="2">
    <source>
        <dbReference type="ARBA" id="ARBA00008770"/>
    </source>
</evidence>
<comment type="catalytic activity">
    <reaction evidence="4">
        <text>alpha,alpha-trehalose 6-phosphate + H2O = alpha,alpha-trehalose + phosphate</text>
        <dbReference type="Rhea" id="RHEA:23420"/>
        <dbReference type="ChEBI" id="CHEBI:15377"/>
        <dbReference type="ChEBI" id="CHEBI:16551"/>
        <dbReference type="ChEBI" id="CHEBI:43474"/>
        <dbReference type="ChEBI" id="CHEBI:58429"/>
        <dbReference type="EC" id="3.1.3.12"/>
    </reaction>
</comment>
<dbReference type="Pfam" id="PF02358">
    <property type="entry name" value="Trehalose_PPase"/>
    <property type="match status" value="1"/>
</dbReference>
<dbReference type="RefSeq" id="WP_271201759.1">
    <property type="nucleotide sequence ID" value="NZ_BSFL01000003.1"/>
</dbReference>
<protein>
    <recommendedName>
        <fullName evidence="4">Trehalose 6-phosphate phosphatase</fullName>
        <ecNumber evidence="4">3.1.3.12</ecNumber>
    </recommendedName>
</protein>
<dbReference type="GO" id="GO:0004805">
    <property type="term" value="F:trehalose-phosphatase activity"/>
    <property type="evidence" value="ECO:0007669"/>
    <property type="project" value="UniProtKB-EC"/>
</dbReference>
<keyword evidence="6" id="KW-1185">Reference proteome</keyword>
<proteinExistence type="inferred from homology"/>
<dbReference type="GO" id="GO:0046872">
    <property type="term" value="F:metal ion binding"/>
    <property type="evidence" value="ECO:0007669"/>
    <property type="project" value="UniProtKB-KW"/>
</dbReference>
<dbReference type="InterPro" id="IPR044651">
    <property type="entry name" value="OTSB-like"/>
</dbReference>
<keyword evidence="4" id="KW-0479">Metal-binding</keyword>
<dbReference type="EC" id="3.1.3.12" evidence="4"/>
<sequence length="270" mass="27925">MSLENTAVAVRESEIARGAAERPALPAVPGGFPGRVAIFLDLDGTVLDLAPTPDGVSIPAEVVAAIGVLAQRLGGALAIVTGRTLADVDRILTPLRLPTAALHGAELRRCGGGRVADAGDAPPDRLTAALGAFVDARPGLALENKGASVAVHFRAAPERESEVRERIGDLVAMLAPEHELQPGKMVVEVRPRGCDKGSALRRLMSEKPFVGRTPLMLGDDLTDEFAFTAANELGGASALVGDVTRPSVATYRAADPEAVRAWLVALAASA</sequence>
<dbReference type="SUPFAM" id="SSF56784">
    <property type="entry name" value="HAD-like"/>
    <property type="match status" value="1"/>
</dbReference>
<reference evidence="5" key="2">
    <citation type="submission" date="2023-01" db="EMBL/GenBank/DDBJ databases">
        <authorList>
            <person name="Sun Q."/>
            <person name="Evtushenko L."/>
        </authorList>
    </citation>
    <scope>NUCLEOTIDE SEQUENCE</scope>
    <source>
        <strain evidence="5">VKM B-2748</strain>
    </source>
</reference>
<dbReference type="AlphaFoldDB" id="A0A9W6N8C4"/>
<reference evidence="5" key="1">
    <citation type="journal article" date="2014" name="Int. J. Syst. Evol. Microbiol.">
        <title>Complete genome sequence of Corynebacterium casei LMG S-19264T (=DSM 44701T), isolated from a smear-ripened cheese.</title>
        <authorList>
            <consortium name="US DOE Joint Genome Institute (JGI-PGF)"/>
            <person name="Walter F."/>
            <person name="Albersmeier A."/>
            <person name="Kalinowski J."/>
            <person name="Ruckert C."/>
        </authorList>
    </citation>
    <scope>NUCLEOTIDE SEQUENCE</scope>
    <source>
        <strain evidence="5">VKM B-2748</strain>
    </source>
</reference>
<dbReference type="Proteomes" id="UP001143309">
    <property type="component" value="Unassembled WGS sequence"/>
</dbReference>
<organism evidence="5 6">
    <name type="scientific">Methylopila turkensis</name>
    <dbReference type="NCBI Taxonomy" id="1437816"/>
    <lineage>
        <taxon>Bacteria</taxon>
        <taxon>Pseudomonadati</taxon>
        <taxon>Pseudomonadota</taxon>
        <taxon>Alphaproteobacteria</taxon>
        <taxon>Hyphomicrobiales</taxon>
        <taxon>Methylopilaceae</taxon>
        <taxon>Methylopila</taxon>
    </lineage>
</organism>
<dbReference type="GO" id="GO:0005992">
    <property type="term" value="P:trehalose biosynthetic process"/>
    <property type="evidence" value="ECO:0007669"/>
    <property type="project" value="InterPro"/>
</dbReference>
<dbReference type="CDD" id="cd01627">
    <property type="entry name" value="HAD_TPP"/>
    <property type="match status" value="1"/>
</dbReference>
<dbReference type="InterPro" id="IPR036412">
    <property type="entry name" value="HAD-like_sf"/>
</dbReference>
<evidence type="ECO:0000313" key="6">
    <source>
        <dbReference type="Proteomes" id="UP001143309"/>
    </source>
</evidence>
<dbReference type="Gene3D" id="3.40.50.1000">
    <property type="entry name" value="HAD superfamily/HAD-like"/>
    <property type="match status" value="1"/>
</dbReference>